<dbReference type="CDD" id="cd11007">
    <property type="entry name" value="M35_like_1"/>
    <property type="match status" value="1"/>
</dbReference>
<dbReference type="InterPro" id="IPR034108">
    <property type="entry name" value="Pept_M35-like_proteobacteria"/>
</dbReference>
<comment type="caution">
    <text evidence="2">The sequence shown here is derived from an EMBL/GenBank/DDBJ whole genome shotgun (WGS) entry which is preliminary data.</text>
</comment>
<name>A0AAQ1GHJ7_9BURK</name>
<dbReference type="Proteomes" id="UP000183529">
    <property type="component" value="Unassembled WGS sequence"/>
</dbReference>
<evidence type="ECO:0000313" key="3">
    <source>
        <dbReference type="Proteomes" id="UP000183529"/>
    </source>
</evidence>
<sequence>MSDLPGKNEYGFKVNEEEWITVHSTAVTNTNPGSMVTVKINTERICEDMSNKEFREIINSILQRAVPLVEARVRALKLWTPNERARVQRWFGRNDETARTILLNGIARVSAVLRGLSPANFVRTGSDRDRATGCMPNPARSGQEAAHVCAPDTATHTISISPLFCTMRHWSDNADSRVSTVIHEVTHFLDTMASKDHQYTIAFTLRDWAQSNSDLALNNADSVAGYIVEGD</sequence>
<dbReference type="AlphaFoldDB" id="A0AAQ1GHJ7"/>
<dbReference type="GO" id="GO:0004222">
    <property type="term" value="F:metalloendopeptidase activity"/>
    <property type="evidence" value="ECO:0007669"/>
    <property type="project" value="InterPro"/>
</dbReference>
<dbReference type="RefSeq" id="WP_074984405.1">
    <property type="nucleotide sequence ID" value="NZ_CADFGN010000010.1"/>
</dbReference>
<dbReference type="SUPFAM" id="SSF55486">
    <property type="entry name" value="Metalloproteases ('zincins'), catalytic domain"/>
    <property type="match status" value="1"/>
</dbReference>
<dbReference type="InterPro" id="IPR029463">
    <property type="entry name" value="Lys_MEP"/>
</dbReference>
<protein>
    <submittedName>
        <fullName evidence="2">Lysine-specific metallo-endopeptidase</fullName>
    </submittedName>
</protein>
<dbReference type="InterPro" id="IPR024079">
    <property type="entry name" value="MetalloPept_cat_dom_sf"/>
</dbReference>
<feature type="domain" description="Lysine-specific metallo-endopeptidase" evidence="1">
    <location>
        <begin position="74"/>
        <end position="228"/>
    </location>
</feature>
<dbReference type="EMBL" id="FNZM01000010">
    <property type="protein sequence ID" value="SEJ89345.1"/>
    <property type="molecule type" value="Genomic_DNA"/>
</dbReference>
<dbReference type="Gene3D" id="3.40.390.10">
    <property type="entry name" value="Collagenase (Catalytic Domain)"/>
    <property type="match status" value="1"/>
</dbReference>
<organism evidence="2 3">
    <name type="scientific">Paraburkholderia tropica</name>
    <dbReference type="NCBI Taxonomy" id="92647"/>
    <lineage>
        <taxon>Bacteria</taxon>
        <taxon>Pseudomonadati</taxon>
        <taxon>Pseudomonadota</taxon>
        <taxon>Betaproteobacteria</taxon>
        <taxon>Burkholderiales</taxon>
        <taxon>Burkholderiaceae</taxon>
        <taxon>Paraburkholderia</taxon>
    </lineage>
</organism>
<proteinExistence type="predicted"/>
<reference evidence="2 3" key="1">
    <citation type="submission" date="2016-10" db="EMBL/GenBank/DDBJ databases">
        <authorList>
            <person name="Varghese N."/>
            <person name="Submissions S."/>
        </authorList>
    </citation>
    <scope>NUCLEOTIDE SEQUENCE [LARGE SCALE GENOMIC DNA]</scope>
    <source>
        <strain evidence="2 3">LMG 22274</strain>
    </source>
</reference>
<evidence type="ECO:0000313" key="2">
    <source>
        <dbReference type="EMBL" id="SEJ89345.1"/>
    </source>
</evidence>
<dbReference type="Pfam" id="PF14521">
    <property type="entry name" value="Aspzincin_M35"/>
    <property type="match status" value="1"/>
</dbReference>
<dbReference type="SMART" id="SM01351">
    <property type="entry name" value="Aspzincin_M35"/>
    <property type="match status" value="1"/>
</dbReference>
<accession>A0AAQ1GHJ7</accession>
<evidence type="ECO:0000259" key="1">
    <source>
        <dbReference type="SMART" id="SM01351"/>
    </source>
</evidence>
<gene>
    <name evidence="2" type="ORF">SAMN05216550_11069</name>
</gene>